<dbReference type="Gene3D" id="3.30.70.100">
    <property type="match status" value="1"/>
</dbReference>
<reference evidence="4" key="3">
    <citation type="journal article" date="2011" name="PLoS ONE">
        <title>Genome sequence of a mesophilic hydrogenotrophic methanogen Methanocella paludicola, the first cultivated representative of the order Methanocellales.</title>
        <authorList>
            <person name="Sakai S."/>
            <person name="Takaki Y."/>
            <person name="Shimamura S."/>
            <person name="Sekine M."/>
            <person name="Tajima T."/>
            <person name="Kosugi H."/>
            <person name="Ichikawa N."/>
            <person name="Tasumi E."/>
            <person name="Hiraki A.T."/>
            <person name="Shimizu A."/>
            <person name="Kato Y."/>
            <person name="Nishiko R."/>
            <person name="Mori K."/>
            <person name="Fujita N."/>
            <person name="Imachi H."/>
            <person name="Takai K."/>
        </authorList>
    </citation>
    <scope>NUCLEOTIDE SEQUENCE [LARGE SCALE GENOMIC DNA]</scope>
    <source>
        <strain evidence="4">DSM 17711 / JCM 13418 / NBRC 101707 / SANAE</strain>
    </source>
</reference>
<proteinExistence type="predicted"/>
<dbReference type="PROSITE" id="PS01047">
    <property type="entry name" value="HMA_1"/>
    <property type="match status" value="1"/>
</dbReference>
<reference evidence="3 4" key="1">
    <citation type="journal article" date="2007" name="Appl. Environ. Microbiol.">
        <title>Isolation of key methanogens for global methane emission from rice paddy fields: a novel isolate affiliated with the clone cluster rice cluster I.</title>
        <authorList>
            <person name="Sakai S."/>
            <person name="Imachi H."/>
            <person name="Sekiguchi Y."/>
            <person name="Ohashi A."/>
            <person name="Harada H."/>
            <person name="Kamagata Y."/>
        </authorList>
    </citation>
    <scope>NUCLEOTIDE SEQUENCE [LARGE SCALE GENOMIC DNA]</scope>
    <source>
        <strain evidence="4">DSM 17711 / JCM 13418 / NBRC 101707 / SANAE</strain>
    </source>
</reference>
<evidence type="ECO:0000313" key="3">
    <source>
        <dbReference type="EMBL" id="BAI61128.1"/>
    </source>
</evidence>
<dbReference type="EMBL" id="AP011532">
    <property type="protein sequence ID" value="BAI61128.1"/>
    <property type="molecule type" value="Genomic_DNA"/>
</dbReference>
<feature type="domain" description="HMA" evidence="2">
    <location>
        <begin position="7"/>
        <end position="73"/>
    </location>
</feature>
<keyword evidence="1" id="KW-0479">Metal-binding</keyword>
<evidence type="ECO:0000313" key="4">
    <source>
        <dbReference type="Proteomes" id="UP000001882"/>
    </source>
</evidence>
<dbReference type="STRING" id="304371.MCP_1056"/>
<dbReference type="SUPFAM" id="SSF55008">
    <property type="entry name" value="HMA, heavy metal-associated domain"/>
    <property type="match status" value="1"/>
</dbReference>
<evidence type="ECO:0000256" key="1">
    <source>
        <dbReference type="ARBA" id="ARBA00022723"/>
    </source>
</evidence>
<dbReference type="OrthoDB" id="146688at2157"/>
<dbReference type="RefSeq" id="WP_012899807.1">
    <property type="nucleotide sequence ID" value="NC_013665.1"/>
</dbReference>
<dbReference type="eggNOG" id="arCOG02764">
    <property type="taxonomic scope" value="Archaea"/>
</dbReference>
<dbReference type="InterPro" id="IPR036163">
    <property type="entry name" value="HMA_dom_sf"/>
</dbReference>
<dbReference type="InterPro" id="IPR017969">
    <property type="entry name" value="Heavy-metal-associated_CS"/>
</dbReference>
<reference evidence="3 4" key="2">
    <citation type="journal article" date="2008" name="Int. J. Syst. Evol. Microbiol.">
        <title>Methanocella paludicola gen. nov., sp. nov., a methane-producing archaeon, the first isolate of the lineage 'Rice Cluster I', and proposal of the new archaeal order Methanocellales ord. nov.</title>
        <authorList>
            <person name="Sakai S."/>
            <person name="Imachi H."/>
            <person name="Hanada S."/>
            <person name="Ohashi A."/>
            <person name="Harada H."/>
            <person name="Kamagata Y."/>
        </authorList>
    </citation>
    <scope>NUCLEOTIDE SEQUENCE [LARGE SCALE GENOMIC DNA]</scope>
    <source>
        <strain evidence="4">DSM 17711 / JCM 13418 / NBRC 101707 / SANAE</strain>
    </source>
</reference>
<dbReference type="Proteomes" id="UP000001882">
    <property type="component" value="Chromosome"/>
</dbReference>
<sequence length="79" mass="8429">MEGKEQKKVVLLLDGLSCPDCAAKIGAVLKNSKGVSGVEVLYMASKVKVDYDPAVTNVENFVSLIEKLGYGVKSTKPLN</sequence>
<dbReference type="GeneID" id="8681069"/>
<dbReference type="PROSITE" id="PS50846">
    <property type="entry name" value="HMA_2"/>
    <property type="match status" value="1"/>
</dbReference>
<evidence type="ECO:0000259" key="2">
    <source>
        <dbReference type="PROSITE" id="PS50846"/>
    </source>
</evidence>
<dbReference type="GO" id="GO:0046872">
    <property type="term" value="F:metal ion binding"/>
    <property type="evidence" value="ECO:0007669"/>
    <property type="project" value="UniProtKB-KW"/>
</dbReference>
<organism evidence="3 4">
    <name type="scientific">Methanocella paludicola (strain DSM 17711 / JCM 13418 / NBRC 101707 / SANAE)</name>
    <dbReference type="NCBI Taxonomy" id="304371"/>
    <lineage>
        <taxon>Archaea</taxon>
        <taxon>Methanobacteriati</taxon>
        <taxon>Methanobacteriota</taxon>
        <taxon>Stenosarchaea group</taxon>
        <taxon>Methanomicrobia</taxon>
        <taxon>Methanocellales</taxon>
        <taxon>Methanocellaceae</taxon>
        <taxon>Methanocella</taxon>
    </lineage>
</organism>
<keyword evidence="4" id="KW-1185">Reference proteome</keyword>
<accession>D1YXF6</accession>
<dbReference type="Pfam" id="PF00403">
    <property type="entry name" value="HMA"/>
    <property type="match status" value="1"/>
</dbReference>
<name>D1YXF6_METPS</name>
<dbReference type="PRINTS" id="PR00942">
    <property type="entry name" value="CUATPASEI"/>
</dbReference>
<dbReference type="AlphaFoldDB" id="D1YXF6"/>
<dbReference type="InParanoid" id="D1YXF6"/>
<protein>
    <submittedName>
        <fullName evidence="3">Heavy metal transport/detoxification protein</fullName>
    </submittedName>
</protein>
<dbReference type="InterPro" id="IPR006121">
    <property type="entry name" value="HMA_dom"/>
</dbReference>
<dbReference type="KEGG" id="mpd:MCP_1056"/>
<gene>
    <name evidence="3" type="ordered locus">MCP_1056</name>
</gene>
<dbReference type="CDD" id="cd00371">
    <property type="entry name" value="HMA"/>
    <property type="match status" value="1"/>
</dbReference>